<comment type="catalytic activity">
    <reaction evidence="8">
        <text>guanine + H2O + H(+) = xanthine + NH4(+)</text>
        <dbReference type="Rhea" id="RHEA:14665"/>
        <dbReference type="ChEBI" id="CHEBI:15377"/>
        <dbReference type="ChEBI" id="CHEBI:15378"/>
        <dbReference type="ChEBI" id="CHEBI:16235"/>
        <dbReference type="ChEBI" id="CHEBI:17712"/>
        <dbReference type="ChEBI" id="CHEBI:28938"/>
        <dbReference type="EC" id="3.5.4.3"/>
    </reaction>
</comment>
<dbReference type="NCBIfam" id="NF006679">
    <property type="entry name" value="PRK09228.1"/>
    <property type="match status" value="1"/>
</dbReference>
<evidence type="ECO:0000259" key="9">
    <source>
        <dbReference type="Pfam" id="PF01979"/>
    </source>
</evidence>
<evidence type="ECO:0000256" key="6">
    <source>
        <dbReference type="ARBA" id="ARBA00022833"/>
    </source>
</evidence>
<dbReference type="InterPro" id="IPR032466">
    <property type="entry name" value="Metal_Hydrolase"/>
</dbReference>
<dbReference type="OrthoDB" id="9787621at2"/>
<dbReference type="UniPathway" id="UPA00603">
    <property type="reaction ID" value="UER00660"/>
</dbReference>
<evidence type="ECO:0000256" key="1">
    <source>
        <dbReference type="ARBA" id="ARBA00004984"/>
    </source>
</evidence>
<comment type="similarity">
    <text evidence="2 8">Belongs to the metallo-dependent hydrolases superfamily. ATZ/TRZ family.</text>
</comment>
<comment type="function">
    <text evidence="8">Catalyzes the hydrolytic deamination of guanine, producing xanthine and ammonia.</text>
</comment>
<dbReference type="GO" id="GO:0008892">
    <property type="term" value="F:guanine deaminase activity"/>
    <property type="evidence" value="ECO:0007669"/>
    <property type="project" value="UniProtKB-UniRule"/>
</dbReference>
<dbReference type="EMBL" id="FUZV01000002">
    <property type="protein sequence ID" value="SKC82073.1"/>
    <property type="molecule type" value="Genomic_DNA"/>
</dbReference>
<evidence type="ECO:0000256" key="7">
    <source>
        <dbReference type="NCBIfam" id="TIGR02967"/>
    </source>
</evidence>
<proteinExistence type="inferred from homology"/>
<keyword evidence="6 8" id="KW-0862">Zinc</keyword>
<accession>A0A1T5M1R5</accession>
<protein>
    <recommendedName>
        <fullName evidence="3 7">Guanine deaminase</fullName>
        <shortName evidence="8">Guanase</shortName>
        <ecNumber evidence="3 7">3.5.4.3</ecNumber>
    </recommendedName>
    <alternativeName>
        <fullName evidence="8">Guanine aminohydrolase</fullName>
    </alternativeName>
</protein>
<dbReference type="PANTHER" id="PTHR11271">
    <property type="entry name" value="GUANINE DEAMINASE"/>
    <property type="match status" value="1"/>
</dbReference>
<dbReference type="STRING" id="428993.SAMN06296058_3600"/>
<dbReference type="NCBIfam" id="TIGR02967">
    <property type="entry name" value="guan_deamin"/>
    <property type="match status" value="1"/>
</dbReference>
<comment type="cofactor">
    <cofactor evidence="8">
        <name>Zn(2+)</name>
        <dbReference type="ChEBI" id="CHEBI:29105"/>
    </cofactor>
    <text evidence="8">Binds 1 zinc ion per subunit.</text>
</comment>
<dbReference type="GO" id="GO:0008270">
    <property type="term" value="F:zinc ion binding"/>
    <property type="evidence" value="ECO:0007669"/>
    <property type="project" value="UniProtKB-UniRule"/>
</dbReference>
<dbReference type="SUPFAM" id="SSF51338">
    <property type="entry name" value="Composite domain of metallo-dependent hydrolases"/>
    <property type="match status" value="1"/>
</dbReference>
<dbReference type="CDD" id="cd01303">
    <property type="entry name" value="GDEase"/>
    <property type="match status" value="1"/>
</dbReference>
<dbReference type="GO" id="GO:0006147">
    <property type="term" value="P:guanine catabolic process"/>
    <property type="evidence" value="ECO:0007669"/>
    <property type="project" value="UniProtKB-UniRule"/>
</dbReference>
<dbReference type="Gene3D" id="3.20.20.140">
    <property type="entry name" value="Metal-dependent hydrolases"/>
    <property type="match status" value="1"/>
</dbReference>
<dbReference type="Pfam" id="PF01979">
    <property type="entry name" value="Amidohydro_1"/>
    <property type="match status" value="1"/>
</dbReference>
<comment type="pathway">
    <text evidence="1 8">Purine metabolism; guanine degradation; xanthine from guanine: step 1/1.</text>
</comment>
<dbReference type="PANTHER" id="PTHR11271:SF6">
    <property type="entry name" value="GUANINE DEAMINASE"/>
    <property type="match status" value="1"/>
</dbReference>
<dbReference type="InterPro" id="IPR011059">
    <property type="entry name" value="Metal-dep_hydrolase_composite"/>
</dbReference>
<dbReference type="AlphaFoldDB" id="A0A1T5M1R5"/>
<reference evidence="10 11" key="1">
    <citation type="submission" date="2017-02" db="EMBL/GenBank/DDBJ databases">
        <authorList>
            <person name="Peterson S.W."/>
        </authorList>
    </citation>
    <scope>NUCLEOTIDE SEQUENCE [LARGE SCALE GENOMIC DNA]</scope>
    <source>
        <strain evidence="10 11">P15</strain>
    </source>
</reference>
<dbReference type="InterPro" id="IPR006680">
    <property type="entry name" value="Amidohydro-rel"/>
</dbReference>
<evidence type="ECO:0000256" key="2">
    <source>
        <dbReference type="ARBA" id="ARBA00006745"/>
    </source>
</evidence>
<evidence type="ECO:0000313" key="10">
    <source>
        <dbReference type="EMBL" id="SKC82073.1"/>
    </source>
</evidence>
<evidence type="ECO:0000256" key="8">
    <source>
        <dbReference type="RuleBase" id="RU366009"/>
    </source>
</evidence>
<evidence type="ECO:0000256" key="4">
    <source>
        <dbReference type="ARBA" id="ARBA00022723"/>
    </source>
</evidence>
<evidence type="ECO:0000256" key="5">
    <source>
        <dbReference type="ARBA" id="ARBA00022801"/>
    </source>
</evidence>
<evidence type="ECO:0000313" key="11">
    <source>
        <dbReference type="Proteomes" id="UP000190341"/>
    </source>
</evidence>
<dbReference type="RefSeq" id="WP_079726104.1">
    <property type="nucleotide sequence ID" value="NZ_BMCL01000004.1"/>
</dbReference>
<dbReference type="FunFam" id="3.20.20.140:FF:000022">
    <property type="entry name" value="Guanine deaminase"/>
    <property type="match status" value="1"/>
</dbReference>
<evidence type="ECO:0000256" key="3">
    <source>
        <dbReference type="ARBA" id="ARBA00012781"/>
    </source>
</evidence>
<dbReference type="SUPFAM" id="SSF51556">
    <property type="entry name" value="Metallo-dependent hydrolases"/>
    <property type="match status" value="1"/>
</dbReference>
<dbReference type="GO" id="GO:0005829">
    <property type="term" value="C:cytosol"/>
    <property type="evidence" value="ECO:0007669"/>
    <property type="project" value="TreeGrafter"/>
</dbReference>
<dbReference type="EC" id="3.5.4.3" evidence="3 7"/>
<organism evidence="10 11">
    <name type="scientific">Pseudoxanthomonas indica</name>
    <dbReference type="NCBI Taxonomy" id="428993"/>
    <lineage>
        <taxon>Bacteria</taxon>
        <taxon>Pseudomonadati</taxon>
        <taxon>Pseudomonadota</taxon>
        <taxon>Gammaproteobacteria</taxon>
        <taxon>Lysobacterales</taxon>
        <taxon>Lysobacteraceae</taxon>
        <taxon>Pseudoxanthomonas</taxon>
    </lineage>
</organism>
<dbReference type="InterPro" id="IPR014311">
    <property type="entry name" value="Guanine_deaminase"/>
</dbReference>
<gene>
    <name evidence="10" type="ORF">SAMN06296058_3600</name>
</gene>
<keyword evidence="4 8" id="KW-0479">Metal-binding</keyword>
<keyword evidence="11" id="KW-1185">Reference proteome</keyword>
<dbReference type="InterPro" id="IPR051607">
    <property type="entry name" value="Metallo-dep_hydrolases"/>
</dbReference>
<dbReference type="Gene3D" id="2.30.40.10">
    <property type="entry name" value="Urease, subunit C, domain 1"/>
    <property type="match status" value="1"/>
</dbReference>
<keyword evidence="5 8" id="KW-0378">Hydrolase</keyword>
<feature type="domain" description="Amidohydrolase-related" evidence="9">
    <location>
        <begin position="75"/>
        <end position="437"/>
    </location>
</feature>
<dbReference type="Proteomes" id="UP000190341">
    <property type="component" value="Unassembled WGS sequence"/>
</dbReference>
<sequence>MAANPSQPTRAIRGPALTFRGDPFQEGLEATMVYESDAVVAMADGRITHFGPAAQVLPQLPAGLAVKEYGADALISAGFLDSHVHFPQTPMIAAFGEQLLDWLNKYTFPTERRYADKAFAASVAKVFLEECLRNGITTSCVYCTVFPQSVDALFEEAERLGMRMAAGKVLMNRNAPDYLLDTTQSGYDDSKALIRQWHGRGRLMYAITPRFAPTSTGDQLQSAGELWNEFPDCYMQTHVSENVDEVAWVKSLFPDRKGYLDVYDHHALCRPRAVFGHGIHLTEDELQTVHGTGSAISHCPTSNFFLGSGYLDVFKAQDARRPARVGLGTDLGAGTSFSILATLNEAYKAAQLNGRKLTAGHAYYLATRGTARAMYIEDKVGSLAPGMEADIVVLDMRSTPIIDYRMSFVEDIHEALFVQMTLGDDRAVQATYIAGELRYQRAA</sequence>
<name>A0A1T5M1R5_9GAMM</name>